<comment type="caution">
    <text evidence="7">The sequence shown here is derived from an EMBL/GenBank/DDBJ whole genome shotgun (WGS) entry which is preliminary data.</text>
</comment>
<dbReference type="InterPro" id="IPR006139">
    <property type="entry name" value="D-isomer_2_OHA_DH_cat_dom"/>
</dbReference>
<dbReference type="Pfam" id="PF00389">
    <property type="entry name" value="2-Hacid_dh"/>
    <property type="match status" value="1"/>
</dbReference>
<dbReference type="Proteomes" id="UP001156702">
    <property type="component" value="Unassembled WGS sequence"/>
</dbReference>
<proteinExistence type="inferred from homology"/>
<evidence type="ECO:0000259" key="6">
    <source>
        <dbReference type="Pfam" id="PF02826"/>
    </source>
</evidence>
<dbReference type="InterPro" id="IPR029753">
    <property type="entry name" value="D-isomer_DH_CS"/>
</dbReference>
<evidence type="ECO:0000256" key="4">
    <source>
        <dbReference type="RuleBase" id="RU003719"/>
    </source>
</evidence>
<evidence type="ECO:0000256" key="1">
    <source>
        <dbReference type="ARBA" id="ARBA00005854"/>
    </source>
</evidence>
<evidence type="ECO:0000256" key="2">
    <source>
        <dbReference type="ARBA" id="ARBA00023002"/>
    </source>
</evidence>
<dbReference type="Gene3D" id="3.40.50.720">
    <property type="entry name" value="NAD(P)-binding Rossmann-like Domain"/>
    <property type="match status" value="2"/>
</dbReference>
<dbReference type="PANTHER" id="PTHR43761:SF1">
    <property type="entry name" value="D-ISOMER SPECIFIC 2-HYDROXYACID DEHYDROGENASE CATALYTIC DOMAIN-CONTAINING PROTEIN-RELATED"/>
    <property type="match status" value="1"/>
</dbReference>
<dbReference type="SUPFAM" id="SSF52283">
    <property type="entry name" value="Formate/glycerate dehydrogenase catalytic domain-like"/>
    <property type="match status" value="1"/>
</dbReference>
<organism evidence="7 8">
    <name type="scientific">Shinella yambaruensis</name>
    <dbReference type="NCBI Taxonomy" id="415996"/>
    <lineage>
        <taxon>Bacteria</taxon>
        <taxon>Pseudomonadati</taxon>
        <taxon>Pseudomonadota</taxon>
        <taxon>Alphaproteobacteria</taxon>
        <taxon>Hyphomicrobiales</taxon>
        <taxon>Rhizobiaceae</taxon>
        <taxon>Shinella</taxon>
    </lineage>
</organism>
<dbReference type="CDD" id="cd05299">
    <property type="entry name" value="CtBP_dh"/>
    <property type="match status" value="1"/>
</dbReference>
<evidence type="ECO:0000313" key="7">
    <source>
        <dbReference type="EMBL" id="GLR53525.1"/>
    </source>
</evidence>
<evidence type="ECO:0000256" key="3">
    <source>
        <dbReference type="ARBA" id="ARBA00023027"/>
    </source>
</evidence>
<dbReference type="PROSITE" id="PS00671">
    <property type="entry name" value="D_2_HYDROXYACID_DH_3"/>
    <property type="match status" value="1"/>
</dbReference>
<evidence type="ECO:0000259" key="5">
    <source>
        <dbReference type="Pfam" id="PF00389"/>
    </source>
</evidence>
<dbReference type="EMBL" id="BSOP01000039">
    <property type="protein sequence ID" value="GLR53525.1"/>
    <property type="molecule type" value="Genomic_DNA"/>
</dbReference>
<dbReference type="InterPro" id="IPR036291">
    <property type="entry name" value="NAD(P)-bd_dom_sf"/>
</dbReference>
<feature type="domain" description="D-isomer specific 2-hydroxyacid dehydrogenase NAD-binding" evidence="6">
    <location>
        <begin position="112"/>
        <end position="289"/>
    </location>
</feature>
<dbReference type="InterPro" id="IPR050418">
    <property type="entry name" value="D-iso_2-hydroxyacid_DH_PdxB"/>
</dbReference>
<feature type="domain" description="D-isomer specific 2-hydroxyacid dehydrogenase catalytic" evidence="5">
    <location>
        <begin position="17"/>
        <end position="320"/>
    </location>
</feature>
<protein>
    <submittedName>
        <fullName evidence="7">D-isomer specific 2-hydroxyacid dehydrogenase family protein</fullName>
    </submittedName>
</protein>
<accession>A0ABQ5ZPF4</accession>
<sequence>MIMNKRKVVVTDYTFPALAQEEAAAIASGAEFFACQCRTADEVAEAVRGADVAVVQFAPLTARAIEGLAEGAAVIRYGIGFDNLDIPAANARGVPAGYVPDYCIDEVADHTVALILTQLRKVVRLDASIRAGEWAAVAVARPLAAYRETTVGFLGFGQIARAVADRLRPSGFRFLAADPMLDAATAKDLGVELVDPETLVERADVLSLHAPGTPQTTKFVNAGRLARMKPNAFIVNTARGVLVDEAALAEALKAGRIAGAALDVFEIEPLPPESPLRDAPNLILTPHAAWYSAAAIEALQGLVADDIRAHLAGRPLRRPVPGSKA</sequence>
<dbReference type="PROSITE" id="PS00670">
    <property type="entry name" value="D_2_HYDROXYACID_DH_2"/>
    <property type="match status" value="1"/>
</dbReference>
<comment type="similarity">
    <text evidence="1 4">Belongs to the D-isomer specific 2-hydroxyacid dehydrogenase family.</text>
</comment>
<keyword evidence="2 4" id="KW-0560">Oxidoreductase</keyword>
<dbReference type="InterPro" id="IPR043322">
    <property type="entry name" value="CtBP"/>
</dbReference>
<evidence type="ECO:0000313" key="8">
    <source>
        <dbReference type="Proteomes" id="UP001156702"/>
    </source>
</evidence>
<dbReference type="Pfam" id="PF02826">
    <property type="entry name" value="2-Hacid_dh_C"/>
    <property type="match status" value="1"/>
</dbReference>
<name>A0ABQ5ZPF4_9HYPH</name>
<reference evidence="8" key="1">
    <citation type="journal article" date="2019" name="Int. J. Syst. Evol. Microbiol.">
        <title>The Global Catalogue of Microorganisms (GCM) 10K type strain sequencing project: providing services to taxonomists for standard genome sequencing and annotation.</title>
        <authorList>
            <consortium name="The Broad Institute Genomics Platform"/>
            <consortium name="The Broad Institute Genome Sequencing Center for Infectious Disease"/>
            <person name="Wu L."/>
            <person name="Ma J."/>
        </authorList>
    </citation>
    <scope>NUCLEOTIDE SEQUENCE [LARGE SCALE GENOMIC DNA]</scope>
    <source>
        <strain evidence="8">NBRC 102122</strain>
    </source>
</reference>
<gene>
    <name evidence="7" type="ORF">GCM10007923_47400</name>
</gene>
<dbReference type="PANTHER" id="PTHR43761">
    <property type="entry name" value="D-ISOMER SPECIFIC 2-HYDROXYACID DEHYDROGENASE FAMILY PROTEIN (AFU_ORTHOLOGUE AFUA_1G13630)"/>
    <property type="match status" value="1"/>
</dbReference>
<dbReference type="SUPFAM" id="SSF51735">
    <property type="entry name" value="NAD(P)-binding Rossmann-fold domains"/>
    <property type="match status" value="1"/>
</dbReference>
<dbReference type="InterPro" id="IPR006140">
    <property type="entry name" value="D-isomer_DH_NAD-bd"/>
</dbReference>
<keyword evidence="3" id="KW-0520">NAD</keyword>
<keyword evidence="8" id="KW-1185">Reference proteome</keyword>